<dbReference type="GO" id="GO:0016993">
    <property type="term" value="F:precorrin-8X methylmutase activity"/>
    <property type="evidence" value="ECO:0007669"/>
    <property type="project" value="UniProtKB-EC"/>
</dbReference>
<dbReference type="Proteomes" id="UP000030481">
    <property type="component" value="Unassembled WGS sequence"/>
</dbReference>
<comment type="caution">
    <text evidence="6">The sequence shown here is derived from an EMBL/GenBank/DDBJ whole genome shotgun (WGS) entry which is preliminary data.</text>
</comment>
<evidence type="ECO:0000259" key="5">
    <source>
        <dbReference type="Pfam" id="PF02570"/>
    </source>
</evidence>
<dbReference type="PANTHER" id="PTHR43588">
    <property type="entry name" value="COBALT-PRECORRIN-8 METHYLMUTASE"/>
    <property type="match status" value="1"/>
</dbReference>
<evidence type="ECO:0000256" key="2">
    <source>
        <dbReference type="ARBA" id="ARBA00009774"/>
    </source>
</evidence>
<dbReference type="GO" id="GO:0009236">
    <property type="term" value="P:cobalamin biosynthetic process"/>
    <property type="evidence" value="ECO:0007669"/>
    <property type="project" value="UniProtKB-UniPathway"/>
</dbReference>
<comment type="pathway">
    <text evidence="1">Cofactor biosynthesis; adenosylcobalamin biosynthesis.</text>
</comment>
<keyword evidence="4 6" id="KW-0413">Isomerase</keyword>
<dbReference type="UniPathway" id="UPA00148"/>
<dbReference type="InterPro" id="IPR036588">
    <property type="entry name" value="CobH/CbiC_sf"/>
</dbReference>
<dbReference type="Gene3D" id="3.40.50.10230">
    <property type="entry name" value="Cobalamin biosynthesis CobH/CbiC, precorrin-8X methylmutase"/>
    <property type="match status" value="1"/>
</dbReference>
<dbReference type="RefSeq" id="WP_032517975.1">
    <property type="nucleotide sequence ID" value="NZ_JNAR01000011.1"/>
</dbReference>
<dbReference type="InterPro" id="IPR003722">
    <property type="entry name" value="Cbl_synth_CobH/CbiC"/>
</dbReference>
<evidence type="ECO:0000313" key="6">
    <source>
        <dbReference type="EMBL" id="KGG09288.1"/>
    </source>
</evidence>
<name>A0A0A2B5C7_PROMR</name>
<sequence length="207" mass="22438">MVIDHPIFLESIRFIRSHLGANDLNYLEKKVLERLVHTSGDFSVQNLINFSEGACEKGLQALKNGAPILTDTDMAAAAIKSMAENTNRNKVFTASMWFGENKHVELTKTAFGLSEGWKELSAIHSGRQSPIIVIGSSPTALTYLIDILENGKDLPSLIIGMPVGFIGVEKSKNKLISTDFPRIVLNSTRGGAAMAAAAVNALLRETI</sequence>
<dbReference type="AlphaFoldDB" id="A0A0A2B5C7"/>
<dbReference type="EC" id="5.4.99.61" evidence="6"/>
<evidence type="ECO:0000256" key="1">
    <source>
        <dbReference type="ARBA" id="ARBA00004953"/>
    </source>
</evidence>
<feature type="domain" description="Cobalamin biosynthesis precorrin-8X methylmutase CobH/CbiC" evidence="5">
    <location>
        <begin position="7"/>
        <end position="204"/>
    </location>
</feature>
<keyword evidence="3" id="KW-0169">Cobalamin biosynthesis</keyword>
<dbReference type="SUPFAM" id="SSF63965">
    <property type="entry name" value="Precorrin-8X methylmutase CbiC/CobH"/>
    <property type="match status" value="1"/>
</dbReference>
<gene>
    <name evidence="6" type="ORF">EV01_0810</name>
</gene>
<evidence type="ECO:0000256" key="3">
    <source>
        <dbReference type="ARBA" id="ARBA00022573"/>
    </source>
</evidence>
<organism evidence="6 7">
    <name type="scientific">Prochlorococcus marinus str. MIT 9401</name>
    <dbReference type="NCBI Taxonomy" id="167551"/>
    <lineage>
        <taxon>Bacteria</taxon>
        <taxon>Bacillati</taxon>
        <taxon>Cyanobacteriota</taxon>
        <taxon>Cyanophyceae</taxon>
        <taxon>Synechococcales</taxon>
        <taxon>Prochlorococcaceae</taxon>
        <taxon>Prochlorococcus</taxon>
    </lineage>
</organism>
<protein>
    <submittedName>
        <fullName evidence="6">Cobalt-precorrin-8x methylmutase</fullName>
        <ecNumber evidence="6">5.4.99.61</ecNumber>
    </submittedName>
</protein>
<reference evidence="7" key="1">
    <citation type="journal article" date="2014" name="Sci. Data">
        <title>Genomes of diverse isolates of the marine cyanobacterium Prochlorococcus.</title>
        <authorList>
            <person name="Biller S."/>
            <person name="Berube P."/>
            <person name="Thompson J."/>
            <person name="Kelly L."/>
            <person name="Roggensack S."/>
            <person name="Awad L."/>
            <person name="Roache-Johnson K."/>
            <person name="Ding H."/>
            <person name="Giovannoni S.J."/>
            <person name="Moore L.R."/>
            <person name="Chisholm S.W."/>
        </authorList>
    </citation>
    <scope>NUCLEOTIDE SEQUENCE [LARGE SCALE GENOMIC DNA]</scope>
</reference>
<evidence type="ECO:0000313" key="7">
    <source>
        <dbReference type="Proteomes" id="UP000030481"/>
    </source>
</evidence>
<dbReference type="EMBL" id="JNAR01000011">
    <property type="protein sequence ID" value="KGG09288.1"/>
    <property type="molecule type" value="Genomic_DNA"/>
</dbReference>
<proteinExistence type="inferred from homology"/>
<dbReference type="Pfam" id="PF02570">
    <property type="entry name" value="CbiC"/>
    <property type="match status" value="1"/>
</dbReference>
<comment type="similarity">
    <text evidence="2">Belongs to the CobH/CbiC family.</text>
</comment>
<accession>A0A0A2B5C7</accession>
<evidence type="ECO:0000256" key="4">
    <source>
        <dbReference type="ARBA" id="ARBA00023235"/>
    </source>
</evidence>
<dbReference type="PANTHER" id="PTHR43588:SF1">
    <property type="entry name" value="COBALT-PRECORRIN-8 METHYLMUTASE"/>
    <property type="match status" value="1"/>
</dbReference>